<dbReference type="InterPro" id="IPR036249">
    <property type="entry name" value="Thioredoxin-like_sf"/>
</dbReference>
<evidence type="ECO:0000313" key="4">
    <source>
        <dbReference type="EMBL" id="KAF2162146.1"/>
    </source>
</evidence>
<dbReference type="PANTHER" id="PTHR23322">
    <property type="entry name" value="FAS-ASSOCIATED PROTEIN"/>
    <property type="match status" value="1"/>
</dbReference>
<dbReference type="Gene3D" id="1.10.8.10">
    <property type="entry name" value="DNA helicase RuvA subunit, C-terminal domain"/>
    <property type="match status" value="1"/>
</dbReference>
<proteinExistence type="predicted"/>
<name>A0A6A6C9L8_ZASCE</name>
<dbReference type="GO" id="GO:0043130">
    <property type="term" value="F:ubiquitin binding"/>
    <property type="evidence" value="ECO:0007669"/>
    <property type="project" value="TreeGrafter"/>
</dbReference>
<evidence type="ECO:0000259" key="3">
    <source>
        <dbReference type="PROSITE" id="PS50033"/>
    </source>
</evidence>
<dbReference type="CDD" id="cd14273">
    <property type="entry name" value="UBA_TAP-C_like"/>
    <property type="match status" value="1"/>
</dbReference>
<evidence type="ECO:0000256" key="2">
    <source>
        <dbReference type="SAM" id="MobiDB-lite"/>
    </source>
</evidence>
<dbReference type="Gene3D" id="3.40.30.10">
    <property type="entry name" value="Glutaredoxin"/>
    <property type="match status" value="1"/>
</dbReference>
<protein>
    <recommendedName>
        <fullName evidence="3">UBX domain-containing protein</fullName>
    </recommendedName>
</protein>
<feature type="region of interest" description="Disordered" evidence="2">
    <location>
        <begin position="329"/>
        <end position="387"/>
    </location>
</feature>
<dbReference type="GO" id="GO:0005783">
    <property type="term" value="C:endoplasmic reticulum"/>
    <property type="evidence" value="ECO:0007669"/>
    <property type="project" value="TreeGrafter"/>
</dbReference>
<dbReference type="Proteomes" id="UP000799537">
    <property type="component" value="Unassembled WGS sequence"/>
</dbReference>
<feature type="compositionally biased region" description="Basic and acidic residues" evidence="2">
    <location>
        <begin position="341"/>
        <end position="387"/>
    </location>
</feature>
<gene>
    <name evidence="4" type="ORF">M409DRAFT_58585</name>
</gene>
<dbReference type="SMART" id="SM00166">
    <property type="entry name" value="UBX"/>
    <property type="match status" value="1"/>
</dbReference>
<dbReference type="CDD" id="cd01767">
    <property type="entry name" value="UBX"/>
    <property type="match status" value="1"/>
</dbReference>
<dbReference type="InterPro" id="IPR029071">
    <property type="entry name" value="Ubiquitin-like_domsf"/>
</dbReference>
<feature type="domain" description="UBX" evidence="3">
    <location>
        <begin position="409"/>
        <end position="490"/>
    </location>
</feature>
<dbReference type="OrthoDB" id="1026733at2759"/>
<dbReference type="InterPro" id="IPR001012">
    <property type="entry name" value="UBX_dom"/>
</dbReference>
<feature type="compositionally biased region" description="Acidic residues" evidence="2">
    <location>
        <begin position="506"/>
        <end position="519"/>
    </location>
</feature>
<dbReference type="EMBL" id="ML993615">
    <property type="protein sequence ID" value="KAF2162146.1"/>
    <property type="molecule type" value="Genomic_DNA"/>
</dbReference>
<dbReference type="InterPro" id="IPR050730">
    <property type="entry name" value="UBX_domain-protein"/>
</dbReference>
<dbReference type="GO" id="GO:0036503">
    <property type="term" value="P:ERAD pathway"/>
    <property type="evidence" value="ECO:0007669"/>
    <property type="project" value="TreeGrafter"/>
</dbReference>
<dbReference type="Gene3D" id="3.10.20.90">
    <property type="entry name" value="Phosphatidylinositol 3-kinase Catalytic Subunit, Chain A, domain 1"/>
    <property type="match status" value="1"/>
</dbReference>
<accession>A0A6A6C9L8</accession>
<evidence type="ECO:0000256" key="1">
    <source>
        <dbReference type="ARBA" id="ARBA00023054"/>
    </source>
</evidence>
<dbReference type="PROSITE" id="PS50033">
    <property type="entry name" value="UBX"/>
    <property type="match status" value="1"/>
</dbReference>
<dbReference type="RefSeq" id="XP_033663035.1">
    <property type="nucleotide sequence ID" value="XM_033813946.1"/>
</dbReference>
<dbReference type="Pfam" id="PF14555">
    <property type="entry name" value="UBA_4"/>
    <property type="match status" value="1"/>
</dbReference>
<organism evidence="4 5">
    <name type="scientific">Zasmidium cellare ATCC 36951</name>
    <dbReference type="NCBI Taxonomy" id="1080233"/>
    <lineage>
        <taxon>Eukaryota</taxon>
        <taxon>Fungi</taxon>
        <taxon>Dikarya</taxon>
        <taxon>Ascomycota</taxon>
        <taxon>Pezizomycotina</taxon>
        <taxon>Dothideomycetes</taxon>
        <taxon>Dothideomycetidae</taxon>
        <taxon>Mycosphaerellales</taxon>
        <taxon>Mycosphaerellaceae</taxon>
        <taxon>Zasmidium</taxon>
    </lineage>
</organism>
<keyword evidence="1" id="KW-0175">Coiled coil</keyword>
<keyword evidence="5" id="KW-1185">Reference proteome</keyword>
<dbReference type="SUPFAM" id="SSF46934">
    <property type="entry name" value="UBA-like"/>
    <property type="match status" value="1"/>
</dbReference>
<sequence length="519" mass="58709">MTSPSTDLSALTEEQQLALQQFTSVTDQDLEAAVPLLQKCQWNAQIAITRFFDGDAETVDPVAEAARAPPPEQNARRTETLMDGIPARSSSSRNRPAGLEAAPRVVPTPENQITQPLPFPFSIILLPFNLTYAIFQRVFGAVGYLFPFLPRLLARFWSGRASRPSRDSSRRPLGPSDTAARFIREFEEEYGVTHGTLPFYEGGYAQAFDIAKRDLKYLLVVLLSPEHDDNALFVRETLLAPEFTTFVNNPTNNILLWAGTVQDAEAYQVSNALNVTRFPYATLIVHTPSVSSTAMSKIATSSGPVAAQDLLTKLQTAIQTQSAELERVRRQRQEQQATRNLRQEQESAYERSLAQDREKARKRKEEEGAKEKAEKEEREKAERKADEARKLTQWRRWRAQSIPAEPGADVKDAVRMSLRMPSGERVIRKFRPDADLEELYAFVECYDYLEDESEKQVQEPAAFGHVYKFQLVSPMPREVYDLDKEGSIRDRIGRSGNLIVEKIVGEDDEDEDEAEDEES</sequence>
<dbReference type="SMART" id="SM00594">
    <property type="entry name" value="UAS"/>
    <property type="match status" value="1"/>
</dbReference>
<feature type="region of interest" description="Disordered" evidence="2">
    <location>
        <begin position="500"/>
        <end position="519"/>
    </location>
</feature>
<dbReference type="PANTHER" id="PTHR23322:SF1">
    <property type="entry name" value="FAS-ASSOCIATED FACTOR 2"/>
    <property type="match status" value="1"/>
</dbReference>
<dbReference type="InterPro" id="IPR006577">
    <property type="entry name" value="UAS"/>
</dbReference>
<dbReference type="SUPFAM" id="SSF52833">
    <property type="entry name" value="Thioredoxin-like"/>
    <property type="match status" value="1"/>
</dbReference>
<dbReference type="Pfam" id="PF00789">
    <property type="entry name" value="UBX"/>
    <property type="match status" value="1"/>
</dbReference>
<evidence type="ECO:0000313" key="5">
    <source>
        <dbReference type="Proteomes" id="UP000799537"/>
    </source>
</evidence>
<reference evidence="4" key="1">
    <citation type="journal article" date="2020" name="Stud. Mycol.">
        <title>101 Dothideomycetes genomes: a test case for predicting lifestyles and emergence of pathogens.</title>
        <authorList>
            <person name="Haridas S."/>
            <person name="Albert R."/>
            <person name="Binder M."/>
            <person name="Bloem J."/>
            <person name="Labutti K."/>
            <person name="Salamov A."/>
            <person name="Andreopoulos B."/>
            <person name="Baker S."/>
            <person name="Barry K."/>
            <person name="Bills G."/>
            <person name="Bluhm B."/>
            <person name="Cannon C."/>
            <person name="Castanera R."/>
            <person name="Culley D."/>
            <person name="Daum C."/>
            <person name="Ezra D."/>
            <person name="Gonzalez J."/>
            <person name="Henrissat B."/>
            <person name="Kuo A."/>
            <person name="Liang C."/>
            <person name="Lipzen A."/>
            <person name="Lutzoni F."/>
            <person name="Magnuson J."/>
            <person name="Mondo S."/>
            <person name="Nolan M."/>
            <person name="Ohm R."/>
            <person name="Pangilinan J."/>
            <person name="Park H.-J."/>
            <person name="Ramirez L."/>
            <person name="Alfaro M."/>
            <person name="Sun H."/>
            <person name="Tritt A."/>
            <person name="Yoshinaga Y."/>
            <person name="Zwiers L.-H."/>
            <person name="Turgeon B."/>
            <person name="Goodwin S."/>
            <person name="Spatafora J."/>
            <person name="Crous P."/>
            <person name="Grigoriev I."/>
        </authorList>
    </citation>
    <scope>NUCLEOTIDE SEQUENCE</scope>
    <source>
        <strain evidence="4">ATCC 36951</strain>
    </source>
</reference>
<dbReference type="GeneID" id="54567218"/>
<dbReference type="AlphaFoldDB" id="A0A6A6C9L8"/>
<dbReference type="SUPFAM" id="SSF54236">
    <property type="entry name" value="Ubiquitin-like"/>
    <property type="match status" value="1"/>
</dbReference>
<dbReference type="InterPro" id="IPR009060">
    <property type="entry name" value="UBA-like_sf"/>
</dbReference>